<dbReference type="InterPro" id="IPR002197">
    <property type="entry name" value="HTH_Fis"/>
</dbReference>
<evidence type="ECO:0000256" key="4">
    <source>
        <dbReference type="ARBA" id="ARBA00023125"/>
    </source>
</evidence>
<keyword evidence="3" id="KW-0805">Transcription regulation</keyword>
<dbReference type="PROSITE" id="PS50045">
    <property type="entry name" value="SIGMA54_INTERACT_4"/>
    <property type="match status" value="1"/>
</dbReference>
<keyword evidence="8" id="KW-1185">Reference proteome</keyword>
<dbReference type="PROSITE" id="PS00676">
    <property type="entry name" value="SIGMA54_INTERACT_2"/>
    <property type="match status" value="1"/>
</dbReference>
<keyword evidence="5" id="KW-0804">Transcription</keyword>
<organism evidence="7 8">
    <name type="scientific">Shewanella corallii</name>
    <dbReference type="NCBI Taxonomy" id="560080"/>
    <lineage>
        <taxon>Bacteria</taxon>
        <taxon>Pseudomonadati</taxon>
        <taxon>Pseudomonadota</taxon>
        <taxon>Gammaproteobacteria</taxon>
        <taxon>Alteromonadales</taxon>
        <taxon>Shewanellaceae</taxon>
        <taxon>Shewanella</taxon>
    </lineage>
</organism>
<dbReference type="RefSeq" id="WP_249250981.1">
    <property type="nucleotide sequence ID" value="NZ_JAKIKT010000015.1"/>
</dbReference>
<dbReference type="SMART" id="SM00382">
    <property type="entry name" value="AAA"/>
    <property type="match status" value="1"/>
</dbReference>
<dbReference type="SUPFAM" id="SSF52540">
    <property type="entry name" value="P-loop containing nucleoside triphosphate hydrolases"/>
    <property type="match status" value="1"/>
</dbReference>
<dbReference type="PROSITE" id="PS00675">
    <property type="entry name" value="SIGMA54_INTERACT_1"/>
    <property type="match status" value="1"/>
</dbReference>
<evidence type="ECO:0000313" key="7">
    <source>
        <dbReference type="EMBL" id="MCL2916452.1"/>
    </source>
</evidence>
<evidence type="ECO:0000259" key="6">
    <source>
        <dbReference type="PROSITE" id="PS50045"/>
    </source>
</evidence>
<proteinExistence type="predicted"/>
<dbReference type="Gene3D" id="1.10.8.60">
    <property type="match status" value="1"/>
</dbReference>
<dbReference type="EMBL" id="JAKIKT010000015">
    <property type="protein sequence ID" value="MCL2916452.1"/>
    <property type="molecule type" value="Genomic_DNA"/>
</dbReference>
<dbReference type="InterPro" id="IPR002078">
    <property type="entry name" value="Sigma_54_int"/>
</dbReference>
<dbReference type="CDD" id="cd00009">
    <property type="entry name" value="AAA"/>
    <property type="match status" value="1"/>
</dbReference>
<evidence type="ECO:0000256" key="3">
    <source>
        <dbReference type="ARBA" id="ARBA00023015"/>
    </source>
</evidence>
<dbReference type="Gene3D" id="3.40.50.300">
    <property type="entry name" value="P-loop containing nucleotide triphosphate hydrolases"/>
    <property type="match status" value="1"/>
</dbReference>
<evidence type="ECO:0000256" key="1">
    <source>
        <dbReference type="ARBA" id="ARBA00022741"/>
    </source>
</evidence>
<dbReference type="Pfam" id="PF00158">
    <property type="entry name" value="Sigma54_activat"/>
    <property type="match status" value="1"/>
</dbReference>
<accession>A0ABT0ND95</accession>
<keyword evidence="4" id="KW-0238">DNA-binding</keyword>
<gene>
    <name evidence="7" type="ORF">L2725_22200</name>
</gene>
<reference evidence="7 8" key="1">
    <citation type="submission" date="2022-01" db="EMBL/GenBank/DDBJ databases">
        <title>Whole genome-based taxonomy of the Shewanellaceae.</title>
        <authorList>
            <person name="Martin-Rodriguez A.J."/>
        </authorList>
    </citation>
    <scope>NUCLEOTIDE SEQUENCE [LARGE SCALE GENOMIC DNA]</scope>
    <source>
        <strain evidence="7 8">DSM 21332</strain>
    </source>
</reference>
<dbReference type="Pfam" id="PF02954">
    <property type="entry name" value="HTH_8"/>
    <property type="match status" value="1"/>
</dbReference>
<comment type="caution">
    <text evidence="7">The sequence shown here is derived from an EMBL/GenBank/DDBJ whole genome shotgun (WGS) entry which is preliminary data.</text>
</comment>
<dbReference type="PANTHER" id="PTHR32071">
    <property type="entry name" value="TRANSCRIPTIONAL REGULATORY PROTEIN"/>
    <property type="match status" value="1"/>
</dbReference>
<dbReference type="InterPro" id="IPR025662">
    <property type="entry name" value="Sigma_54_int_dom_ATP-bd_1"/>
</dbReference>
<keyword evidence="2" id="KW-0067">ATP-binding</keyword>
<evidence type="ECO:0000256" key="5">
    <source>
        <dbReference type="ARBA" id="ARBA00023163"/>
    </source>
</evidence>
<keyword evidence="1" id="KW-0547">Nucleotide-binding</keyword>
<dbReference type="InterPro" id="IPR003593">
    <property type="entry name" value="AAA+_ATPase"/>
</dbReference>
<evidence type="ECO:0000256" key="2">
    <source>
        <dbReference type="ARBA" id="ARBA00022840"/>
    </source>
</evidence>
<sequence length="525" mass="57399">MFDGQTLNFRPAALRQAQHRQVLTSTLIFHPDLSMVGAYSQLTASQGSWALSRLEPGFHLSGGAVRPLADPYVSRSGLNLSKCSGGWQLDCRNSSTQVTDLNGHTVDYLQLSDADLSDGVVLTLSGRIVVLLHYASPKEPVAVDSVPGLLGGSDNMSQVRSLISNVADLKLPVLIRGESGTGKEVVANGIHNAGQRRNKPFVSVNMACIPRELASSELFGSVKGAFTGASSRDGSFQQADGGTLFLDELGEAPLEVQTTLLRALETGVVQAVGSEKPRQLDVRFVAATDANLEKLIGAESFKLPLLQRLSGLVIELLPLRERPEDFGVLFSHFLCNALIETGQEHKLLHAEADSFGYWAWLFARCAQLNWPGNVRQLRHTANQLALGLMTCHRLESFDWYGFVEGIANELQIKDEVPAEHKPAVELPKVARRKPRDIEDDEIMQALSASDWQIKMAADALGISRAALYLRIDASPALQRASKLSEGELQKCFEQCDGDLELMVERLQVSKQALRRRLNEIGVDCP</sequence>
<dbReference type="InterPro" id="IPR027417">
    <property type="entry name" value="P-loop_NTPase"/>
</dbReference>
<protein>
    <submittedName>
        <fullName evidence="7">Sigma 54-interacting transcriptional regulator</fullName>
    </submittedName>
</protein>
<evidence type="ECO:0000313" key="8">
    <source>
        <dbReference type="Proteomes" id="UP001202831"/>
    </source>
</evidence>
<dbReference type="InterPro" id="IPR025944">
    <property type="entry name" value="Sigma_54_int_dom_CS"/>
</dbReference>
<dbReference type="Proteomes" id="UP001202831">
    <property type="component" value="Unassembled WGS sequence"/>
</dbReference>
<dbReference type="InterPro" id="IPR025943">
    <property type="entry name" value="Sigma_54_int_dom_ATP-bd_2"/>
</dbReference>
<feature type="domain" description="Sigma-54 factor interaction" evidence="6">
    <location>
        <begin position="149"/>
        <end position="386"/>
    </location>
</feature>
<dbReference type="Gene3D" id="1.10.10.60">
    <property type="entry name" value="Homeodomain-like"/>
    <property type="match status" value="1"/>
</dbReference>
<dbReference type="PROSITE" id="PS00688">
    <property type="entry name" value="SIGMA54_INTERACT_3"/>
    <property type="match status" value="1"/>
</dbReference>
<name>A0ABT0ND95_9GAMM</name>